<gene>
    <name evidence="1" type="ORF">P3W85_29815</name>
</gene>
<proteinExistence type="predicted"/>
<organism evidence="1 2">
    <name type="scientific">Cupriavidus basilensis</name>
    <dbReference type="NCBI Taxonomy" id="68895"/>
    <lineage>
        <taxon>Bacteria</taxon>
        <taxon>Pseudomonadati</taxon>
        <taxon>Pseudomonadota</taxon>
        <taxon>Betaproteobacteria</taxon>
        <taxon>Burkholderiales</taxon>
        <taxon>Burkholderiaceae</taxon>
        <taxon>Cupriavidus</taxon>
    </lineage>
</organism>
<name>A0ABT6AWW3_9BURK</name>
<protein>
    <submittedName>
        <fullName evidence="1">Uncharacterized protein</fullName>
    </submittedName>
</protein>
<dbReference type="Proteomes" id="UP001216674">
    <property type="component" value="Unassembled WGS sequence"/>
</dbReference>
<keyword evidence="2" id="KW-1185">Reference proteome</keyword>
<dbReference type="EMBL" id="JARJLM010000484">
    <property type="protein sequence ID" value="MDF3837120.1"/>
    <property type="molecule type" value="Genomic_DNA"/>
</dbReference>
<reference evidence="1 2" key="1">
    <citation type="submission" date="2023-03" db="EMBL/GenBank/DDBJ databases">
        <title>Draft assemblies of triclosan tolerant bacteria isolated from returned activated sludge.</title>
        <authorList>
            <person name="Van Hamelsveld S."/>
        </authorList>
    </citation>
    <scope>NUCLEOTIDE SEQUENCE [LARGE SCALE GENOMIC DNA]</scope>
    <source>
        <strain evidence="1 2">GW210010_S58</strain>
    </source>
</reference>
<dbReference type="RefSeq" id="WP_276267409.1">
    <property type="nucleotide sequence ID" value="NZ_JARJLM010000484.1"/>
</dbReference>
<sequence length="177" mass="18797">MKSAIKSLYVRFILFLIGPALEQLRQRDALALAPGAPPPGVADPVNAIRVREHVRPKRPDPAPPLAGASFFMPDGVTPNLAATTPLIARVYHACFAAVVGPEAMSVSARQGLMHPGTDLSPAACTQRALDIIRTLLVASLQDMPPEARKKISRDIAGHSLLSAGLRPQSTRAHPPAE</sequence>
<evidence type="ECO:0000313" key="2">
    <source>
        <dbReference type="Proteomes" id="UP001216674"/>
    </source>
</evidence>
<comment type="caution">
    <text evidence="1">The sequence shown here is derived from an EMBL/GenBank/DDBJ whole genome shotgun (WGS) entry which is preliminary data.</text>
</comment>
<accession>A0ABT6AWW3</accession>
<evidence type="ECO:0000313" key="1">
    <source>
        <dbReference type="EMBL" id="MDF3837120.1"/>
    </source>
</evidence>